<evidence type="ECO:0000256" key="3">
    <source>
        <dbReference type="ARBA" id="ARBA00022475"/>
    </source>
</evidence>
<accession>A0A345DA13</accession>
<dbReference type="InterPro" id="IPR050107">
    <property type="entry name" value="ABC_carbohydrate_import_ATPase"/>
</dbReference>
<dbReference type="SUPFAM" id="SSF52540">
    <property type="entry name" value="P-loop containing nucleoside triphosphate hydrolases"/>
    <property type="match status" value="2"/>
</dbReference>
<evidence type="ECO:0000256" key="2">
    <source>
        <dbReference type="ARBA" id="ARBA00022448"/>
    </source>
</evidence>
<keyword evidence="2" id="KW-0813">Transport</keyword>
<dbReference type="GO" id="GO:0016887">
    <property type="term" value="F:ATP hydrolysis activity"/>
    <property type="evidence" value="ECO:0007669"/>
    <property type="project" value="InterPro"/>
</dbReference>
<evidence type="ECO:0000256" key="10">
    <source>
        <dbReference type="ARBA" id="ARBA00023136"/>
    </source>
</evidence>
<feature type="domain" description="ABC transporter" evidence="11">
    <location>
        <begin position="15"/>
        <end position="250"/>
    </location>
</feature>
<dbReference type="PANTHER" id="PTHR43790">
    <property type="entry name" value="CARBOHYDRATE TRANSPORT ATP-BINDING PROTEIN MG119-RELATED"/>
    <property type="match status" value="1"/>
</dbReference>
<dbReference type="Gene3D" id="3.40.50.300">
    <property type="entry name" value="P-loop containing nucleotide triphosphate hydrolases"/>
    <property type="match status" value="2"/>
</dbReference>
<dbReference type="Proteomes" id="UP000252182">
    <property type="component" value="Chromosome"/>
</dbReference>
<evidence type="ECO:0000256" key="6">
    <source>
        <dbReference type="ARBA" id="ARBA00022737"/>
    </source>
</evidence>
<evidence type="ECO:0000313" key="12">
    <source>
        <dbReference type="EMBL" id="AXF85201.1"/>
    </source>
</evidence>
<keyword evidence="5" id="KW-0762">Sugar transport</keyword>
<feature type="domain" description="ABC transporter" evidence="11">
    <location>
        <begin position="267"/>
        <end position="520"/>
    </location>
</feature>
<evidence type="ECO:0000313" key="13">
    <source>
        <dbReference type="Proteomes" id="UP000252182"/>
    </source>
</evidence>
<evidence type="ECO:0000256" key="5">
    <source>
        <dbReference type="ARBA" id="ARBA00022597"/>
    </source>
</evidence>
<dbReference type="FunFam" id="3.40.50.300:FF:000127">
    <property type="entry name" value="Ribose import ATP-binding protein RbsA"/>
    <property type="match status" value="1"/>
</dbReference>
<dbReference type="AlphaFoldDB" id="A0A345DA13"/>
<evidence type="ECO:0000256" key="1">
    <source>
        <dbReference type="ARBA" id="ARBA00004202"/>
    </source>
</evidence>
<dbReference type="EMBL" id="CP031124">
    <property type="protein sequence ID" value="AXF85201.1"/>
    <property type="molecule type" value="Genomic_DNA"/>
</dbReference>
<dbReference type="KEGG" id="hyf:DTO96_100927"/>
<dbReference type="GO" id="GO:0005886">
    <property type="term" value="C:plasma membrane"/>
    <property type="evidence" value="ECO:0007669"/>
    <property type="project" value="UniProtKB-SubCell"/>
</dbReference>
<evidence type="ECO:0000256" key="4">
    <source>
        <dbReference type="ARBA" id="ARBA00022519"/>
    </source>
</evidence>
<name>A0A345DA13_9BURK</name>
<dbReference type="SMART" id="SM00382">
    <property type="entry name" value="AAA"/>
    <property type="match status" value="2"/>
</dbReference>
<dbReference type="PROSITE" id="PS00211">
    <property type="entry name" value="ABC_TRANSPORTER_1"/>
    <property type="match status" value="1"/>
</dbReference>
<keyword evidence="4" id="KW-0997">Cell inner membrane</keyword>
<dbReference type="PROSITE" id="PS50893">
    <property type="entry name" value="ABC_TRANSPORTER_2"/>
    <property type="match status" value="2"/>
</dbReference>
<comment type="subcellular location">
    <subcellularLocation>
        <location evidence="1">Cell membrane</location>
        <topology evidence="1">Peripheral membrane protein</topology>
    </subcellularLocation>
</comment>
<reference evidence="13" key="1">
    <citation type="submission" date="2018-07" db="EMBL/GenBank/DDBJ databases">
        <authorList>
            <person name="Kim H."/>
        </authorList>
    </citation>
    <scope>NUCLEOTIDE SEQUENCE [LARGE SCALE GENOMIC DNA]</scope>
    <source>
        <strain evidence="13">F02</strain>
    </source>
</reference>
<dbReference type="GO" id="GO:0005524">
    <property type="term" value="F:ATP binding"/>
    <property type="evidence" value="ECO:0007669"/>
    <property type="project" value="UniProtKB-KW"/>
</dbReference>
<keyword evidence="8 12" id="KW-0067">ATP-binding</keyword>
<keyword evidence="3" id="KW-1003">Cell membrane</keyword>
<keyword evidence="6" id="KW-0677">Repeat</keyword>
<evidence type="ECO:0000256" key="9">
    <source>
        <dbReference type="ARBA" id="ARBA00022967"/>
    </source>
</evidence>
<dbReference type="InterPro" id="IPR027417">
    <property type="entry name" value="P-loop_NTPase"/>
</dbReference>
<protein>
    <submittedName>
        <fullName evidence="12">Xylose import ATP-binding protein XylG</fullName>
    </submittedName>
</protein>
<proteinExistence type="predicted"/>
<keyword evidence="9" id="KW-1278">Translocase</keyword>
<evidence type="ECO:0000256" key="7">
    <source>
        <dbReference type="ARBA" id="ARBA00022741"/>
    </source>
</evidence>
<dbReference type="InterPro" id="IPR003439">
    <property type="entry name" value="ABC_transporter-like_ATP-bd"/>
</dbReference>
<dbReference type="Pfam" id="PF00005">
    <property type="entry name" value="ABC_tran"/>
    <property type="match status" value="2"/>
</dbReference>
<keyword evidence="13" id="KW-1185">Reference proteome</keyword>
<sequence length="532" mass="57717">MSNAQEGTSSAPLAVELRHINKRFGSVWANQDIDLAIPKGTIHGIIGENGAGKSTLMSVLYGFYEADSGEILIDGQVVKMTNAMQAIAHGVGMVHQHFMLVEPLTALENILLGAEDSWSLNVSKSKARKRLEDISKQFGLEVPLDETVGELAVGVQQRVEILKALYRQAKILILDEPTGVLTPQEADQLFDVLRDLRAQGVTVLIITHKLREIMDVTDNISIMRGGKMVTHRKTSETNAEELAELMVGRPVAKDLPKGNPNQSQVYLSVKNLSYTDAKGLKRLKNVSFDLHAGEIVGLAGVSGNGQTELLKILAGELRGDHDGVGMIDFVADGQPAYNCKTWPTPKALRVVGVAHIPEDRLGQGLIKNFSMAESAILGYHHDASLGSRWSLSVQKVHDAALSLIKAFDVRPNLPEIRSANMSGGNQQKLIIAREMTRRPKVLLVGQPTRGVDIGAIELIYKELIKARDAGAAILMVSVELDEVLTLSDRILVMNQGQLTGELSGGQGADPRTIGMMMASTDRMDDKNKKGGQ</sequence>
<evidence type="ECO:0000256" key="8">
    <source>
        <dbReference type="ARBA" id="ARBA00022840"/>
    </source>
</evidence>
<evidence type="ECO:0000259" key="11">
    <source>
        <dbReference type="PROSITE" id="PS50893"/>
    </source>
</evidence>
<keyword evidence="10" id="KW-0472">Membrane</keyword>
<dbReference type="InterPro" id="IPR003593">
    <property type="entry name" value="AAA+_ATPase"/>
</dbReference>
<dbReference type="CDD" id="cd03216">
    <property type="entry name" value="ABC_Carb_Monos_I"/>
    <property type="match status" value="1"/>
</dbReference>
<gene>
    <name evidence="12" type="primary">xylG_1</name>
    <name evidence="12" type="ORF">DTO96_100927</name>
</gene>
<organism evidence="12 13">
    <name type="scientific">Ephemeroptericola cinctiostellae</name>
    <dbReference type="NCBI Taxonomy" id="2268024"/>
    <lineage>
        <taxon>Bacteria</taxon>
        <taxon>Pseudomonadati</taxon>
        <taxon>Pseudomonadota</taxon>
        <taxon>Betaproteobacteria</taxon>
        <taxon>Burkholderiales</taxon>
        <taxon>Burkholderiaceae</taxon>
        <taxon>Ephemeroptericola</taxon>
    </lineage>
</organism>
<dbReference type="RefSeq" id="WP_225972560.1">
    <property type="nucleotide sequence ID" value="NZ_CP031124.1"/>
</dbReference>
<dbReference type="InterPro" id="IPR017871">
    <property type="entry name" value="ABC_transporter-like_CS"/>
</dbReference>
<keyword evidence="7" id="KW-0547">Nucleotide-binding</keyword>
<dbReference type="PANTHER" id="PTHR43790:SF4">
    <property type="entry name" value="GUANOSINE IMPORT ATP-BINDING PROTEIN NUPO"/>
    <property type="match status" value="1"/>
</dbReference>
<dbReference type="CDD" id="cd03215">
    <property type="entry name" value="ABC_Carb_Monos_II"/>
    <property type="match status" value="1"/>
</dbReference>